<name>A0A9X4B1W2_9CLOT</name>
<gene>
    <name evidence="1" type="ORF">NE398_07335</name>
</gene>
<evidence type="ECO:0000313" key="2">
    <source>
        <dbReference type="Proteomes" id="UP001141183"/>
    </source>
</evidence>
<dbReference type="Proteomes" id="UP001141183">
    <property type="component" value="Unassembled WGS sequence"/>
</dbReference>
<sequence length="303" mass="35310">MEETDLSKIIDLAGGNIQEKVASEIISQIFKDKNDFGEIVSEAVEEVCKRIIKAIDNAFMKEYIAGTNSVATLLWAYNETKDKNTREVNINKLSDLHSESTHLMDNLKRFDELEGIFACFYISNLNIICIKALSEYNSDYNKVLVRIGKEYAEWAEKASKRIIELTEESVGGIYSFSLNSTTNPPDTGNVYSGYFIKKIDILNIVILQFYTCYEDKWEVSKNFEKRHKFILSEEIKLDVLHYYENFRNLYLTKIGEDSLKEKYINFFEKAKDYRNKFLQSRLSYINSLNLTISKACYSWRLIN</sequence>
<dbReference type="RefSeq" id="WP_272470209.1">
    <property type="nucleotide sequence ID" value="NZ_JAMRYU010000006.1"/>
</dbReference>
<dbReference type="EMBL" id="JAMRYU010000006">
    <property type="protein sequence ID" value="MDC4239976.1"/>
    <property type="molecule type" value="Genomic_DNA"/>
</dbReference>
<comment type="caution">
    <text evidence="1">The sequence shown here is derived from an EMBL/GenBank/DDBJ whole genome shotgun (WGS) entry which is preliminary data.</text>
</comment>
<protein>
    <submittedName>
        <fullName evidence="1">Uncharacterized protein</fullName>
    </submittedName>
</protein>
<accession>A0A9X4B1W2</accession>
<proteinExistence type="predicted"/>
<organism evidence="1 2">
    <name type="scientific">Clostridium tertium</name>
    <dbReference type="NCBI Taxonomy" id="1559"/>
    <lineage>
        <taxon>Bacteria</taxon>
        <taxon>Bacillati</taxon>
        <taxon>Bacillota</taxon>
        <taxon>Clostridia</taxon>
        <taxon>Eubacteriales</taxon>
        <taxon>Clostridiaceae</taxon>
        <taxon>Clostridium</taxon>
    </lineage>
</organism>
<reference evidence="1" key="1">
    <citation type="submission" date="2022-05" db="EMBL/GenBank/DDBJ databases">
        <title>Draft genome sequence of Clostridium tertium strain CP3 isolated from Peru.</title>
        <authorList>
            <person name="Hurtado R."/>
            <person name="Lima L."/>
            <person name="Sousa T."/>
            <person name="Jaiswal A.K."/>
            <person name="Tiwari S."/>
            <person name="Maturrano L."/>
            <person name="Brenig B."/>
            <person name="Azevedo V."/>
        </authorList>
    </citation>
    <scope>NUCLEOTIDE SEQUENCE</scope>
    <source>
        <strain evidence="1">CP3</strain>
    </source>
</reference>
<evidence type="ECO:0000313" key="1">
    <source>
        <dbReference type="EMBL" id="MDC4239976.1"/>
    </source>
</evidence>
<keyword evidence="2" id="KW-1185">Reference proteome</keyword>
<dbReference type="AlphaFoldDB" id="A0A9X4B1W2"/>